<evidence type="ECO:0000256" key="5">
    <source>
        <dbReference type="PROSITE-ProRule" id="PRU00339"/>
    </source>
</evidence>
<dbReference type="PANTHER" id="PTHR43289:SF6">
    <property type="entry name" value="SERINE_THREONINE-PROTEIN KINASE NEKL-3"/>
    <property type="match status" value="1"/>
</dbReference>
<dbReference type="InterPro" id="IPR011009">
    <property type="entry name" value="Kinase-like_dom_sf"/>
</dbReference>
<keyword evidence="7" id="KW-1133">Transmembrane helix</keyword>
<feature type="domain" description="Protein kinase" evidence="8">
    <location>
        <begin position="152"/>
        <end position="455"/>
    </location>
</feature>
<dbReference type="AlphaFoldDB" id="A0A8E6B393"/>
<evidence type="ECO:0000256" key="4">
    <source>
        <dbReference type="ARBA" id="ARBA00022840"/>
    </source>
</evidence>
<evidence type="ECO:0000256" key="3">
    <source>
        <dbReference type="ARBA" id="ARBA00022777"/>
    </source>
</evidence>
<keyword evidence="7" id="KW-0812">Transmembrane</keyword>
<evidence type="ECO:0000259" key="8">
    <source>
        <dbReference type="PROSITE" id="PS50011"/>
    </source>
</evidence>
<dbReference type="GO" id="GO:0005524">
    <property type="term" value="F:ATP binding"/>
    <property type="evidence" value="ECO:0007669"/>
    <property type="project" value="UniProtKB-UniRule"/>
</dbReference>
<reference evidence="9" key="1">
    <citation type="submission" date="2021-05" db="EMBL/GenBank/DDBJ databases">
        <title>Complete genome sequence of the cellulolytic planctomycete Telmatocola sphagniphila SP2T and characterization of the first cellulase from planctomycetes.</title>
        <authorList>
            <person name="Rakitin A.L."/>
            <person name="Beletsky A.V."/>
            <person name="Naumoff D.G."/>
            <person name="Kulichevskaya I.S."/>
            <person name="Mardanov A.V."/>
            <person name="Ravin N.V."/>
            <person name="Dedysh S.N."/>
        </authorList>
    </citation>
    <scope>NUCLEOTIDE SEQUENCE</scope>
    <source>
        <strain evidence="9">SP2T</strain>
    </source>
</reference>
<gene>
    <name evidence="9" type="ORF">KIH39_15750</name>
</gene>
<name>A0A8E6B393_9BACT</name>
<keyword evidence="5" id="KW-0802">TPR repeat</keyword>
<feature type="repeat" description="TPR" evidence="5">
    <location>
        <begin position="999"/>
        <end position="1032"/>
    </location>
</feature>
<dbReference type="PROSITE" id="PS00107">
    <property type="entry name" value="PROTEIN_KINASE_ATP"/>
    <property type="match status" value="1"/>
</dbReference>
<dbReference type="SUPFAM" id="SSF48452">
    <property type="entry name" value="TPR-like"/>
    <property type="match status" value="1"/>
</dbReference>
<evidence type="ECO:0000313" key="10">
    <source>
        <dbReference type="Proteomes" id="UP000676194"/>
    </source>
</evidence>
<proteinExistence type="predicted"/>
<feature type="transmembrane region" description="Helical" evidence="7">
    <location>
        <begin position="464"/>
        <end position="488"/>
    </location>
</feature>
<sequence length="1119" mass="125276">MNPSPVNSASLLESIDESARREFEASWATGSPRLIEDFIPRPDDPRRLATLEELVSIELELAWKAFQKSRAGPQPSRVENYLSRFPELNSFNIVSRLLRQEFDIRKNYGDRPSTNEFRERFPEFATVVDKLETDATNDNVQGEDKPPVVDGYEVLRVLGKGGMGVVYEAVEGRLERLVALKTSRLGSGKNNSEIRMRFLAEARVAARLEHPGVVPVHELVTPSSGEPFYTMKLVRGKSLADAIYEFHASKRPPSEQAVARRRLIEAFLAVTRTMAFAHEKGVIHRDLKPANIVLGEYGETLILDWGLAKELSEVGPDDSHYSEAKISSVELTARGVVLGTPAYMSPEQAAGRTDEVDAQSDVYALGAILYHILTGQLPHRCVDGNILQFILESEPVRPSIAAANVARPLEEICLKAMTKRREDRYPTAKALADDVERCLAGEPVSVYRERLHERFARWSRRNRLLVATGSVAVVLSTLGIVVGLYLHWQAEQERREQELNFQIDRNRLAYESERKETQARTEKREAILRSAQYELARGIAELKSDRFSAAEQAFRKGLVDINSIEDPGMRSQLERLHREAGHLAGFYRYWERAERLALVTDDISYQPGDDTVVAACEAGLKNLGVLNGPAEWWNHLPDSELQENQRHRLREETCSSLGLLAMWRTKRAVMKELTGAKEASKIDYRNTIEILGRIQAFVRSDTRRKSGERVSPAADGLELFCRLQLGEPPNALKLPLVGDNATDLYFLGVTHVFLEFSRGYLESGQTFSKILPLLGRGSMVDILMSRLGDFKKLSGLDFTTPLVTAERQLRNAVAMDPSHYLSHYWLGRCLREAKNFSAAEQAFNSCIALRPDYVPAYIGRAETLIIESNDTKRAKPPRLAQDLLEGALRGIEKAPESVRADPQVRWFESICLERLGREDESLQVATDAMEKEIVQRNGVTSGLPSIAKWALKYMEEEAKLNPNNLEIQACHGVALLGSKHFKAARDVVDKVLMKDQRQSRALVVRGMLRLESGEAQGALQDFDAVLNLSPRQQAALAGRAWTLEQLGDWEAALKAHSAQLPEGFVGKGPQHLQPYLGQARAYQKLGRSEDARKALEAAQEIDPVAAENLSTKLFPPTSP</sequence>
<dbReference type="PROSITE" id="PS00108">
    <property type="entry name" value="PROTEIN_KINASE_ST"/>
    <property type="match status" value="1"/>
</dbReference>
<dbReference type="PANTHER" id="PTHR43289">
    <property type="entry name" value="MITOGEN-ACTIVATED PROTEIN KINASE KINASE KINASE 20-RELATED"/>
    <property type="match status" value="1"/>
</dbReference>
<keyword evidence="3 9" id="KW-0418">Kinase</keyword>
<dbReference type="Pfam" id="PF13432">
    <property type="entry name" value="TPR_16"/>
    <property type="match status" value="1"/>
</dbReference>
<evidence type="ECO:0000313" key="9">
    <source>
        <dbReference type="EMBL" id="QVL30306.1"/>
    </source>
</evidence>
<dbReference type="InterPro" id="IPR000719">
    <property type="entry name" value="Prot_kinase_dom"/>
</dbReference>
<dbReference type="SMART" id="SM00220">
    <property type="entry name" value="S_TKc"/>
    <property type="match status" value="1"/>
</dbReference>
<dbReference type="RefSeq" id="WP_213494182.1">
    <property type="nucleotide sequence ID" value="NZ_CP074694.1"/>
</dbReference>
<dbReference type="Proteomes" id="UP000676194">
    <property type="component" value="Chromosome"/>
</dbReference>
<dbReference type="CDD" id="cd14014">
    <property type="entry name" value="STKc_PknB_like"/>
    <property type="match status" value="1"/>
</dbReference>
<dbReference type="SMART" id="SM00028">
    <property type="entry name" value="TPR"/>
    <property type="match status" value="3"/>
</dbReference>
<evidence type="ECO:0000256" key="2">
    <source>
        <dbReference type="ARBA" id="ARBA00022741"/>
    </source>
</evidence>
<organism evidence="9 10">
    <name type="scientific">Telmatocola sphagniphila</name>
    <dbReference type="NCBI Taxonomy" id="1123043"/>
    <lineage>
        <taxon>Bacteria</taxon>
        <taxon>Pseudomonadati</taxon>
        <taxon>Planctomycetota</taxon>
        <taxon>Planctomycetia</taxon>
        <taxon>Gemmatales</taxon>
        <taxon>Gemmataceae</taxon>
    </lineage>
</organism>
<keyword evidence="4 6" id="KW-0067">ATP-binding</keyword>
<dbReference type="PROSITE" id="PS50011">
    <property type="entry name" value="PROTEIN_KINASE_DOM"/>
    <property type="match status" value="1"/>
</dbReference>
<dbReference type="Gene3D" id="3.30.200.20">
    <property type="entry name" value="Phosphorylase Kinase, domain 1"/>
    <property type="match status" value="1"/>
</dbReference>
<protein>
    <submittedName>
        <fullName evidence="9">Protein kinase</fullName>
    </submittedName>
</protein>
<dbReference type="InterPro" id="IPR008271">
    <property type="entry name" value="Ser/Thr_kinase_AS"/>
</dbReference>
<keyword evidence="10" id="KW-1185">Reference proteome</keyword>
<feature type="binding site" evidence="6">
    <location>
        <position position="181"/>
    </location>
    <ligand>
        <name>ATP</name>
        <dbReference type="ChEBI" id="CHEBI:30616"/>
    </ligand>
</feature>
<keyword evidence="2 6" id="KW-0547">Nucleotide-binding</keyword>
<accession>A0A8E6B393</accession>
<dbReference type="InterPro" id="IPR019734">
    <property type="entry name" value="TPR_rpt"/>
</dbReference>
<dbReference type="Gene3D" id="1.10.510.10">
    <property type="entry name" value="Transferase(Phosphotransferase) domain 1"/>
    <property type="match status" value="1"/>
</dbReference>
<dbReference type="Pfam" id="PF00069">
    <property type="entry name" value="Pkinase"/>
    <property type="match status" value="1"/>
</dbReference>
<dbReference type="Gene3D" id="1.25.40.10">
    <property type="entry name" value="Tetratricopeptide repeat domain"/>
    <property type="match status" value="2"/>
</dbReference>
<dbReference type="InterPro" id="IPR017441">
    <property type="entry name" value="Protein_kinase_ATP_BS"/>
</dbReference>
<dbReference type="InterPro" id="IPR011990">
    <property type="entry name" value="TPR-like_helical_dom_sf"/>
</dbReference>
<dbReference type="SUPFAM" id="SSF56112">
    <property type="entry name" value="Protein kinase-like (PK-like)"/>
    <property type="match status" value="1"/>
</dbReference>
<keyword evidence="7" id="KW-0472">Membrane</keyword>
<evidence type="ECO:0000256" key="7">
    <source>
        <dbReference type="SAM" id="Phobius"/>
    </source>
</evidence>
<keyword evidence="1" id="KW-0808">Transferase</keyword>
<evidence type="ECO:0000256" key="6">
    <source>
        <dbReference type="PROSITE-ProRule" id="PRU10141"/>
    </source>
</evidence>
<dbReference type="GO" id="GO:0004674">
    <property type="term" value="F:protein serine/threonine kinase activity"/>
    <property type="evidence" value="ECO:0007669"/>
    <property type="project" value="TreeGrafter"/>
</dbReference>
<dbReference type="Pfam" id="PF13181">
    <property type="entry name" value="TPR_8"/>
    <property type="match status" value="1"/>
</dbReference>
<dbReference type="KEGG" id="tsph:KIH39_15750"/>
<evidence type="ECO:0000256" key="1">
    <source>
        <dbReference type="ARBA" id="ARBA00022679"/>
    </source>
</evidence>
<dbReference type="EMBL" id="CP074694">
    <property type="protein sequence ID" value="QVL30306.1"/>
    <property type="molecule type" value="Genomic_DNA"/>
</dbReference>
<dbReference type="PROSITE" id="PS50005">
    <property type="entry name" value="TPR"/>
    <property type="match status" value="1"/>
</dbReference>